<evidence type="ECO:0000259" key="13">
    <source>
        <dbReference type="PROSITE" id="PS50075"/>
    </source>
</evidence>
<dbReference type="InterPro" id="IPR057326">
    <property type="entry name" value="KR_dom"/>
</dbReference>
<feature type="domain" description="Carrier" evidence="13">
    <location>
        <begin position="2284"/>
        <end position="2366"/>
    </location>
</feature>
<feature type="region of interest" description="Disordered" evidence="12">
    <location>
        <begin position="1"/>
        <end position="24"/>
    </location>
</feature>
<dbReference type="InterPro" id="IPR042104">
    <property type="entry name" value="PKS_dehydratase_sf"/>
</dbReference>
<dbReference type="GO" id="GO:0030639">
    <property type="term" value="P:polyketide biosynthetic process"/>
    <property type="evidence" value="ECO:0007669"/>
    <property type="project" value="UniProtKB-ARBA"/>
</dbReference>
<keyword evidence="6" id="KW-0560">Oxidoreductase</keyword>
<dbReference type="Pfam" id="PF23114">
    <property type="entry name" value="NAD-bd_HRPKS_sdrA"/>
    <property type="match status" value="1"/>
</dbReference>
<dbReference type="eggNOG" id="KOG1202">
    <property type="taxonomic scope" value="Eukaryota"/>
</dbReference>
<reference evidence="17" key="1">
    <citation type="journal article" date="2012" name="MBio">
        <title>Comparative genome analysis of Trichophyton rubrum and related dermatophytes reveals candidate genes involved in infection.</title>
        <authorList>
            <person name="Martinez D.A."/>
            <person name="Oliver B.G."/>
            <person name="Graeser Y."/>
            <person name="Goldberg J.M."/>
            <person name="Li W."/>
            <person name="Martinez-Rossi N.M."/>
            <person name="Monod M."/>
            <person name="Shelest E."/>
            <person name="Barton R.C."/>
            <person name="Birch E."/>
            <person name="Brakhage A.A."/>
            <person name="Chen Z."/>
            <person name="Gurr S.J."/>
            <person name="Heiman D."/>
            <person name="Heitman J."/>
            <person name="Kosti I."/>
            <person name="Rossi A."/>
            <person name="Saif S."/>
            <person name="Samalova M."/>
            <person name="Saunders C.W."/>
            <person name="Shea T."/>
            <person name="Summerbell R.C."/>
            <person name="Xu J."/>
            <person name="Young S."/>
            <person name="Zeng Q."/>
            <person name="Birren B.W."/>
            <person name="Cuomo C.A."/>
            <person name="White T.C."/>
        </authorList>
    </citation>
    <scope>NUCLEOTIDE SEQUENCE [LARGE SCALE GENOMIC DNA]</scope>
    <source>
        <strain evidence="17">ATCC MYA-4604 / CBS 118893</strain>
    </source>
</reference>
<dbReference type="STRING" id="535722.E4V2U6"/>
<evidence type="ECO:0000256" key="6">
    <source>
        <dbReference type="ARBA" id="ARBA00023002"/>
    </source>
</evidence>
<dbReference type="Pfam" id="PF02801">
    <property type="entry name" value="Ketoacyl-synt_C"/>
    <property type="match status" value="1"/>
</dbReference>
<dbReference type="InterPro" id="IPR014030">
    <property type="entry name" value="Ketoacyl_synth_N"/>
</dbReference>
<dbReference type="SUPFAM" id="SSF47336">
    <property type="entry name" value="ACP-like"/>
    <property type="match status" value="1"/>
</dbReference>
<evidence type="ECO:0000259" key="14">
    <source>
        <dbReference type="PROSITE" id="PS52004"/>
    </source>
</evidence>
<dbReference type="HOGENOM" id="CLU_000022_31_4_1"/>
<dbReference type="InterPro" id="IPR050091">
    <property type="entry name" value="PKS_NRPS_Biosynth_Enz"/>
</dbReference>
<dbReference type="InterPro" id="IPR014043">
    <property type="entry name" value="Acyl_transferase_dom"/>
</dbReference>
<sequence>MPHAVAKGSSSASSTDFEPGRYPHLSTQGVIDDASYAEFSLPNSPEVPLSEQLEPIAVIGMGCRLPGNIRSASDLWEMIINRKTGQTPKVPSSRFNIDAHFHKRNDRPGSFGVLGGYFLDETLQEFDPAFFGITPVEAMWMDPQQRKLLEVVYESFESAGITLDDVSGSDTACFIATFTADFQQMSFKEHNFRHSLAATGVDPGIISNRISHVFNLKGPSIVVNTACSSSVYAIHNACNALRTKECTAAVVGGSNLILTVDQHMNTAKLGVLSPTSECHTFNEYADGYGRAEAVGAIYLKRLSDAIRDGNPIRGIIRSTATNNNGKVPGYGITHPSYDGQCAVIQHAYQRGGQLDPRLTGYFECHGTGTAIGDPLEVNAIANSMNQQRDESHGPLLIGAIKPNIGHSEAASGISAIIKAVLAVERGIIPPTYGVTRLNPKIDWNGWKVKTPTEPMPFPSHLAVRRASVNSFGYGGTNAHIIVEGADSLLTDPQRYRYVSQIRESGMRVNRKALERNRPFLLLFSAHDTATLKRNLEAHGKVAMGYNLLDLSYTLANHRTHFASRAMTVTANSRRDTAFNDFQDFSFADKKKSHKLAFVFTGQGAQWARMGAELMVCYPSFLQSIRELDMVLERLDEAPDWVIEDTLLEDPKTSRVNEAEYSQPLCTAVQIALVQLLRAWGITPSITCGHSSGEIAAAFAANFISAPEAIILAYFRGRVVKDINTNGAMLAVGLGADAVAPYMSDINDEVVIACHNSPSSVTLSGASDKLEIMQKRMAGDNIFARAVKTGGKAYHSHHMNPAAAQYEALVCQAKKALFLEPTQTFEGVKMISSLTGFVVSETSVLDEEYWSANLRNPVLFNQAMQILCSSPEFDDVDTIIEIGPHSALSGPIRQIKTEFKFEKMQYLPSLIRGEDSAVSMLKLAGELFLRDYPLDLHRISAIEERSMSGKVLQSTGGVIVDLPPYQWDPNKKFWAESRESHEHRHPRFMRHDILGSQVPGTSLAEPSWRNFLRMKDLLWLKDHCLGGEAVFPAAAYFSMAIEAVTQLNEKSLNPADIHGYVLRDVRIEAALVVPDDDSGIEVMLNMRPSTQTENDPESTWQDFTVSSMVDGRVKDHMVGRICINNYPTKPSIRQPPNLPQKASGKSWNEALKRVGFYYGPTFQDMKNIRFDGKTYAATCDTTIKTTVDGMEGESRYTLHPATVDSCLQLLIVANWAGRANAMTAGAVPIQVDQVSIWKPNDAQIVDQHAKAFSWIDPRGVRSFNGHSQLTANGEVLMEISNMRCTAYEAVVPQQEEGVLRTQPYSEILWKPDVTLLSNPVNFDISSFTELVHFKEPYSKVLSTGWLEELESVLAKIPTLSLTISEPPGGMVDSIREALGAFHNTSVQKLDLGEEINSSFDLIISAANLVFPISTLRRLLNTGGRAIVPATMDHSPDELACANFSPNVLNLRDGYVVITAVESTSNSVKVHEDTSYNIQLVYRQKPIPLTHEIQKILQFKGANVTTSSIESIDKIGEHIVLADFEDPLLSTITEQEFRGLQELTSNASSILWLTSGGLLSGKRPEFALTPGLIRSLTSEQISLDIIHLDFDTDNTPEADIAQIAAHYALEQSMKSNILEKEYYISEGKSFISRLIPSRNLNSQYSRDDAETEMIKFDTDLSIVGKLQSGKVIFEVDSRVNDPLARNYLEIKVLTTGLNKEDTIIISGTDFLTDFTHEVGGIVTRVGSAVENFAPGDRVIGFSFDKFATLQQADARLFQRLNADENLVDMTSLPMAYAVALHGLKSLANLQPGETTLILPGSGVAGVAAIHATRALGGRPYVVASNNEQASSIRVLFSLDHDQVLVQSNTTQLRDIDGQYQVDVVFSSGWVNPSISREVWRHLSPFGRFIDCGRKDVLTRSVLDTVPLNRGASYLSFDILDLYNAKPDIMAQLLALTVNLYRQGRLPLLQPISLGYITELDRALSAFSDDFEAGKTIVKHESAGDGYLPMLAAEAEAELDPNGTYFLVGCLGGLGRSLTSRMMKLGARNFFFLSRSGADSDQAYMLVENLRQAGANVKVFKGDASVYSDVEEAVKAVPVECPVRGVINAAMVLRDGLFYNMPFENWVASTSPKVKGSINLHEAFKDHDLDFFITTSSVSGTLGTPGQSNYAAGNSFLDSLARHRRAQKNKSTSIILPMILGVGVVAESTELEETLKSKWMYGIDEEALLRAFEVAILESKNQAAGDHFVAGLDPSELSKTAKEAEGELDSFWAADVRFKHLVHQMKSINDNATAGSNQTILSSLKEMSLSDAIKAVRMEFLGRLERVLLLEIDKEEEHRSIASYGIDSMIGAELRNWIFKNLGLDISFQQLLNQSLTVTQFAQKVCANQQIE</sequence>
<dbReference type="SUPFAM" id="SSF52151">
    <property type="entry name" value="FabD/lysophospholipase-like"/>
    <property type="match status" value="1"/>
</dbReference>
<dbReference type="InterPro" id="IPR013154">
    <property type="entry name" value="ADH-like_N"/>
</dbReference>
<keyword evidence="4" id="KW-0808">Transferase</keyword>
<dbReference type="Gene3D" id="3.40.366.10">
    <property type="entry name" value="Malonyl-Coenzyme A Acyl Carrier Protein, domain 2"/>
    <property type="match status" value="1"/>
</dbReference>
<dbReference type="InterPro" id="IPR036291">
    <property type="entry name" value="NAD(P)-bd_dom_sf"/>
</dbReference>
<feature type="region of interest" description="C-terminal hotdog fold" evidence="11">
    <location>
        <begin position="1138"/>
        <end position="1292"/>
    </location>
</feature>
<dbReference type="Gene3D" id="3.40.47.10">
    <property type="match status" value="1"/>
</dbReference>
<dbReference type="InterPro" id="IPR018201">
    <property type="entry name" value="Ketoacyl_synth_AS"/>
</dbReference>
<dbReference type="SUPFAM" id="SSF50129">
    <property type="entry name" value="GroES-like"/>
    <property type="match status" value="1"/>
</dbReference>
<dbReference type="InterPro" id="IPR011032">
    <property type="entry name" value="GroES-like_sf"/>
</dbReference>
<dbReference type="RefSeq" id="XP_003170083.1">
    <property type="nucleotide sequence ID" value="XM_003170035.1"/>
</dbReference>
<dbReference type="Pfam" id="PF16197">
    <property type="entry name" value="KAsynt_C_assoc"/>
    <property type="match status" value="1"/>
</dbReference>
<dbReference type="SMART" id="SM00826">
    <property type="entry name" value="PKS_DH"/>
    <property type="match status" value="1"/>
</dbReference>
<dbReference type="PROSITE" id="PS52004">
    <property type="entry name" value="KS3_2"/>
    <property type="match status" value="1"/>
</dbReference>
<dbReference type="PANTHER" id="PTHR43775:SF50">
    <property type="entry name" value="HIGHLY REDUCING POLYKETIDE SYNTHASE SRDA"/>
    <property type="match status" value="1"/>
</dbReference>
<dbReference type="GO" id="GO:0016491">
    <property type="term" value="F:oxidoreductase activity"/>
    <property type="evidence" value="ECO:0007669"/>
    <property type="project" value="UniProtKB-KW"/>
</dbReference>
<accession>E4V2U6</accession>
<dbReference type="InterPro" id="IPR016039">
    <property type="entry name" value="Thiolase-like"/>
</dbReference>
<dbReference type="InterPro" id="IPR032821">
    <property type="entry name" value="PKS_assoc"/>
</dbReference>
<dbReference type="CDD" id="cd05195">
    <property type="entry name" value="enoyl_red"/>
    <property type="match status" value="1"/>
</dbReference>
<dbReference type="InterPro" id="IPR016036">
    <property type="entry name" value="Malonyl_transacylase_ACP-bd"/>
</dbReference>
<dbReference type="Pfam" id="PF08659">
    <property type="entry name" value="KR"/>
    <property type="match status" value="1"/>
</dbReference>
<dbReference type="Gene3D" id="3.90.180.10">
    <property type="entry name" value="Medium-chain alcohol dehydrogenases, catalytic domain"/>
    <property type="match status" value="1"/>
</dbReference>
<dbReference type="PROSITE" id="PS00012">
    <property type="entry name" value="PHOSPHOPANTETHEINE"/>
    <property type="match status" value="1"/>
</dbReference>
<dbReference type="InterPro" id="IPR006162">
    <property type="entry name" value="Ppantetheine_attach_site"/>
</dbReference>
<dbReference type="GO" id="GO:0004315">
    <property type="term" value="F:3-oxoacyl-[acyl-carrier-protein] synthase activity"/>
    <property type="evidence" value="ECO:0007669"/>
    <property type="project" value="InterPro"/>
</dbReference>
<proteinExistence type="predicted"/>
<dbReference type="InterPro" id="IPR020841">
    <property type="entry name" value="PKS_Beta-ketoAc_synthase_dom"/>
</dbReference>
<dbReference type="SMART" id="SM00827">
    <property type="entry name" value="PKS_AT"/>
    <property type="match status" value="1"/>
</dbReference>
<evidence type="ECO:0000256" key="5">
    <source>
        <dbReference type="ARBA" id="ARBA00022857"/>
    </source>
</evidence>
<dbReference type="InterPro" id="IPR049552">
    <property type="entry name" value="PKS_DH_N"/>
</dbReference>
<dbReference type="PANTHER" id="PTHR43775">
    <property type="entry name" value="FATTY ACID SYNTHASE"/>
    <property type="match status" value="1"/>
</dbReference>
<name>E4V2U6_ARTGP</name>
<dbReference type="InterPro" id="IPR013968">
    <property type="entry name" value="PKS_KR"/>
</dbReference>
<dbReference type="SMART" id="SM00822">
    <property type="entry name" value="PKS_KR"/>
    <property type="match status" value="1"/>
</dbReference>
<dbReference type="GO" id="GO:0006633">
    <property type="term" value="P:fatty acid biosynthetic process"/>
    <property type="evidence" value="ECO:0007669"/>
    <property type="project" value="InterPro"/>
</dbReference>
<gene>
    <name evidence="16" type="ORF">MGYG_07327</name>
</gene>
<keyword evidence="2" id="KW-0596">Phosphopantetheine</keyword>
<evidence type="ECO:0000256" key="10">
    <source>
        <dbReference type="ARBA" id="ARBA00033379"/>
    </source>
</evidence>
<evidence type="ECO:0000256" key="4">
    <source>
        <dbReference type="ARBA" id="ARBA00022679"/>
    </source>
</evidence>
<evidence type="ECO:0000256" key="8">
    <source>
        <dbReference type="ARBA" id="ARBA00023315"/>
    </source>
</evidence>
<evidence type="ECO:0000313" key="17">
    <source>
        <dbReference type="Proteomes" id="UP000002669"/>
    </source>
</evidence>
<dbReference type="Pfam" id="PF21089">
    <property type="entry name" value="PKS_DH_N"/>
    <property type="match status" value="1"/>
</dbReference>
<dbReference type="Pfam" id="PF08240">
    <property type="entry name" value="ADH_N"/>
    <property type="match status" value="1"/>
</dbReference>
<evidence type="ECO:0000256" key="2">
    <source>
        <dbReference type="ARBA" id="ARBA00022450"/>
    </source>
</evidence>
<dbReference type="InterPro" id="IPR049900">
    <property type="entry name" value="PKS_mFAS_DH"/>
</dbReference>
<feature type="active site" description="Proton donor; for dehydratase activity" evidence="11">
    <location>
        <position position="1203"/>
    </location>
</feature>
<evidence type="ECO:0000256" key="9">
    <source>
        <dbReference type="ARBA" id="ARBA00031359"/>
    </source>
</evidence>
<dbReference type="VEuPathDB" id="FungiDB:MGYG_07327"/>
<dbReference type="InterPro" id="IPR016035">
    <property type="entry name" value="Acyl_Trfase/lysoPLipase"/>
</dbReference>
<dbReference type="Pfam" id="PF14765">
    <property type="entry name" value="PS-DH"/>
    <property type="match status" value="1"/>
</dbReference>
<dbReference type="InterPro" id="IPR020807">
    <property type="entry name" value="PKS_DH"/>
</dbReference>
<dbReference type="Pfam" id="PF00698">
    <property type="entry name" value="Acyl_transf_1"/>
    <property type="match status" value="1"/>
</dbReference>
<dbReference type="Pfam" id="PF23297">
    <property type="entry name" value="ACP_SdgA_C"/>
    <property type="match status" value="1"/>
</dbReference>
<feature type="domain" description="PKS/mFAS DH" evidence="15">
    <location>
        <begin position="990"/>
        <end position="1292"/>
    </location>
</feature>
<dbReference type="SUPFAM" id="SSF51735">
    <property type="entry name" value="NAD(P)-binding Rossmann-fold domains"/>
    <property type="match status" value="2"/>
</dbReference>
<dbReference type="GeneID" id="10025320"/>
<dbReference type="GO" id="GO:0004312">
    <property type="term" value="F:fatty acid synthase activity"/>
    <property type="evidence" value="ECO:0007669"/>
    <property type="project" value="TreeGrafter"/>
</dbReference>
<evidence type="ECO:0000256" key="3">
    <source>
        <dbReference type="ARBA" id="ARBA00022553"/>
    </source>
</evidence>
<dbReference type="EMBL" id="DS989828">
    <property type="protein sequence ID" value="EFR04320.1"/>
    <property type="molecule type" value="Genomic_DNA"/>
</dbReference>
<dbReference type="SMART" id="SM00825">
    <property type="entry name" value="PKS_KS"/>
    <property type="match status" value="1"/>
</dbReference>
<evidence type="ECO:0000256" key="7">
    <source>
        <dbReference type="ARBA" id="ARBA00023268"/>
    </source>
</evidence>
<dbReference type="OrthoDB" id="329835at2759"/>
<keyword evidence="7" id="KW-0511">Multifunctional enzyme</keyword>
<feature type="active site" description="Proton acceptor; for dehydratase activity" evidence="11">
    <location>
        <position position="1022"/>
    </location>
</feature>
<keyword evidence="8" id="KW-0012">Acyltransferase</keyword>
<protein>
    <recommendedName>
        <fullName evidence="1">Non-reducing polyketide synthase nscA</fullName>
    </recommendedName>
    <alternativeName>
        <fullName evidence="9">Conidial yellow pigment biosynthesis polyketide synthase nscA</fullName>
    </alternativeName>
    <alternativeName>
        <fullName evidence="10">Neosartoricin B biosynthesis protein A</fullName>
    </alternativeName>
</protein>
<keyword evidence="17" id="KW-1185">Reference proteome</keyword>
<dbReference type="InterPro" id="IPR009081">
    <property type="entry name" value="PP-bd_ACP"/>
</dbReference>
<dbReference type="InterPro" id="IPR049551">
    <property type="entry name" value="PKS_DH_C"/>
</dbReference>
<dbReference type="Gene3D" id="3.40.50.720">
    <property type="entry name" value="NAD(P)-binding Rossmann-like Domain"/>
    <property type="match status" value="1"/>
</dbReference>
<keyword evidence="3" id="KW-0597">Phosphoprotein</keyword>
<dbReference type="InterPro" id="IPR014031">
    <property type="entry name" value="Ketoacyl_synth_C"/>
</dbReference>
<dbReference type="CDD" id="cd00833">
    <property type="entry name" value="PKS"/>
    <property type="match status" value="1"/>
</dbReference>
<dbReference type="SUPFAM" id="SSF55048">
    <property type="entry name" value="Probable ACP-binding domain of malonyl-CoA ACP transacylase"/>
    <property type="match status" value="1"/>
</dbReference>
<dbReference type="SUPFAM" id="SSF53901">
    <property type="entry name" value="Thiolase-like"/>
    <property type="match status" value="1"/>
</dbReference>
<dbReference type="InterPro" id="IPR036736">
    <property type="entry name" value="ACP-like_sf"/>
</dbReference>
<feature type="region of interest" description="N-terminal hotdog fold" evidence="11">
    <location>
        <begin position="990"/>
        <end position="1127"/>
    </location>
</feature>
<dbReference type="PROSITE" id="PS50075">
    <property type="entry name" value="CARRIER"/>
    <property type="match status" value="1"/>
</dbReference>
<evidence type="ECO:0000259" key="15">
    <source>
        <dbReference type="PROSITE" id="PS52019"/>
    </source>
</evidence>
<evidence type="ECO:0000256" key="1">
    <source>
        <dbReference type="ARBA" id="ARBA00018393"/>
    </source>
</evidence>
<dbReference type="Proteomes" id="UP000002669">
    <property type="component" value="Unassembled WGS sequence"/>
</dbReference>
<dbReference type="Gene3D" id="1.10.1200.10">
    <property type="entry name" value="ACP-like"/>
    <property type="match status" value="1"/>
</dbReference>
<dbReference type="PROSITE" id="PS52019">
    <property type="entry name" value="PKS_MFAS_DH"/>
    <property type="match status" value="1"/>
</dbReference>
<keyword evidence="5" id="KW-0521">NADP</keyword>
<evidence type="ECO:0000256" key="11">
    <source>
        <dbReference type="PROSITE-ProRule" id="PRU01363"/>
    </source>
</evidence>
<dbReference type="Gene3D" id="3.10.129.110">
    <property type="entry name" value="Polyketide synthase dehydratase"/>
    <property type="match status" value="1"/>
</dbReference>
<evidence type="ECO:0000256" key="12">
    <source>
        <dbReference type="SAM" id="MobiDB-lite"/>
    </source>
</evidence>
<dbReference type="InterPro" id="IPR001227">
    <property type="entry name" value="Ac_transferase_dom_sf"/>
</dbReference>
<dbReference type="InterPro" id="IPR056501">
    <property type="entry name" value="NAD-bd_HRPKS_sdrA"/>
</dbReference>
<organism evidence="17">
    <name type="scientific">Arthroderma gypseum (strain ATCC MYA-4604 / CBS 118893)</name>
    <name type="common">Microsporum gypseum</name>
    <dbReference type="NCBI Taxonomy" id="535722"/>
    <lineage>
        <taxon>Eukaryota</taxon>
        <taxon>Fungi</taxon>
        <taxon>Dikarya</taxon>
        <taxon>Ascomycota</taxon>
        <taxon>Pezizomycotina</taxon>
        <taxon>Eurotiomycetes</taxon>
        <taxon>Eurotiomycetidae</taxon>
        <taxon>Onygenales</taxon>
        <taxon>Arthrodermataceae</taxon>
        <taxon>Nannizzia</taxon>
    </lineage>
</organism>
<evidence type="ECO:0000313" key="16">
    <source>
        <dbReference type="EMBL" id="EFR04320.1"/>
    </source>
</evidence>
<dbReference type="InterPro" id="IPR020843">
    <property type="entry name" value="ER"/>
</dbReference>
<dbReference type="Pfam" id="PF00109">
    <property type="entry name" value="ketoacyl-synt"/>
    <property type="match status" value="1"/>
</dbReference>
<dbReference type="OMA" id="WEHKNNG"/>
<dbReference type="InParanoid" id="E4V2U6"/>
<feature type="domain" description="Ketosynthase family 3 (KS3)" evidence="14">
    <location>
        <begin position="53"/>
        <end position="484"/>
    </location>
</feature>
<dbReference type="SMART" id="SM00829">
    <property type="entry name" value="PKS_ER"/>
    <property type="match status" value="1"/>
</dbReference>
<dbReference type="PROSITE" id="PS00606">
    <property type="entry name" value="KS3_1"/>
    <property type="match status" value="1"/>
</dbReference>